<evidence type="ECO:0000313" key="1">
    <source>
        <dbReference type="EMBL" id="GMH11750.1"/>
    </source>
</evidence>
<name>A0AAD3SHR6_NEPGR</name>
<evidence type="ECO:0000313" key="2">
    <source>
        <dbReference type="Proteomes" id="UP001279734"/>
    </source>
</evidence>
<dbReference type="EMBL" id="BSYO01000011">
    <property type="protein sequence ID" value="GMH11750.1"/>
    <property type="molecule type" value="Genomic_DNA"/>
</dbReference>
<comment type="caution">
    <text evidence="1">The sequence shown here is derived from an EMBL/GenBank/DDBJ whole genome shotgun (WGS) entry which is preliminary data.</text>
</comment>
<accession>A0AAD3SHR6</accession>
<proteinExistence type="predicted"/>
<dbReference type="Proteomes" id="UP001279734">
    <property type="component" value="Unassembled WGS sequence"/>
</dbReference>
<dbReference type="AlphaFoldDB" id="A0AAD3SHR6"/>
<protein>
    <submittedName>
        <fullName evidence="1">Uncharacterized protein</fullName>
    </submittedName>
</protein>
<gene>
    <name evidence="1" type="ORF">Nepgr_013591</name>
</gene>
<keyword evidence="2" id="KW-1185">Reference proteome</keyword>
<reference evidence="1" key="1">
    <citation type="submission" date="2023-05" db="EMBL/GenBank/DDBJ databases">
        <title>Nepenthes gracilis genome sequencing.</title>
        <authorList>
            <person name="Fukushima K."/>
        </authorList>
    </citation>
    <scope>NUCLEOTIDE SEQUENCE</scope>
    <source>
        <strain evidence="1">SING2019-196</strain>
    </source>
</reference>
<organism evidence="1 2">
    <name type="scientific">Nepenthes gracilis</name>
    <name type="common">Slender pitcher plant</name>
    <dbReference type="NCBI Taxonomy" id="150966"/>
    <lineage>
        <taxon>Eukaryota</taxon>
        <taxon>Viridiplantae</taxon>
        <taxon>Streptophyta</taxon>
        <taxon>Embryophyta</taxon>
        <taxon>Tracheophyta</taxon>
        <taxon>Spermatophyta</taxon>
        <taxon>Magnoliopsida</taxon>
        <taxon>eudicotyledons</taxon>
        <taxon>Gunneridae</taxon>
        <taxon>Pentapetalae</taxon>
        <taxon>Caryophyllales</taxon>
        <taxon>Nepenthaceae</taxon>
        <taxon>Nepenthes</taxon>
    </lineage>
</organism>
<sequence>MVSGDVNAGVLLGVKIRECVFRLKDLVEANGTNEAAEVGTVVEVVEPAKAPSLRTLAPKVQATTEVPSS</sequence>